<feature type="transmembrane region" description="Helical" evidence="2">
    <location>
        <begin position="116"/>
        <end position="142"/>
    </location>
</feature>
<feature type="transmembrane region" description="Helical" evidence="2">
    <location>
        <begin position="265"/>
        <end position="283"/>
    </location>
</feature>
<feature type="transmembrane region" description="Helical" evidence="2">
    <location>
        <begin position="317"/>
        <end position="343"/>
    </location>
</feature>
<comment type="caution">
    <text evidence="3">The sequence shown here is derived from an EMBL/GenBank/DDBJ whole genome shotgun (WGS) entry which is preliminary data.</text>
</comment>
<name>A0ABR4NJV8_9FUNG</name>
<evidence type="ECO:0000256" key="1">
    <source>
        <dbReference type="SAM" id="MobiDB-lite"/>
    </source>
</evidence>
<feature type="transmembrane region" description="Helical" evidence="2">
    <location>
        <begin position="72"/>
        <end position="96"/>
    </location>
</feature>
<proteinExistence type="predicted"/>
<keyword evidence="2" id="KW-1133">Transmembrane helix</keyword>
<keyword evidence="4" id="KW-1185">Reference proteome</keyword>
<feature type="transmembrane region" description="Helical" evidence="2">
    <location>
        <begin position="397"/>
        <end position="418"/>
    </location>
</feature>
<evidence type="ECO:0000313" key="4">
    <source>
        <dbReference type="Proteomes" id="UP001527925"/>
    </source>
</evidence>
<dbReference type="PANTHER" id="PTHR34391">
    <property type="entry name" value="UPF0658 GOLGI APPARATUS MEMBRANE PROTEIN C1952.10C-RELATED"/>
    <property type="match status" value="1"/>
</dbReference>
<evidence type="ECO:0000256" key="2">
    <source>
        <dbReference type="SAM" id="Phobius"/>
    </source>
</evidence>
<dbReference type="EMBL" id="JADGIZ020000002">
    <property type="protein sequence ID" value="KAL2919820.1"/>
    <property type="molecule type" value="Genomic_DNA"/>
</dbReference>
<reference evidence="3 4" key="1">
    <citation type="submission" date="2023-09" db="EMBL/GenBank/DDBJ databases">
        <title>Pangenome analysis of Batrachochytrium dendrobatidis and related Chytrids.</title>
        <authorList>
            <person name="Yacoub M.N."/>
            <person name="Stajich J.E."/>
            <person name="James T.Y."/>
        </authorList>
    </citation>
    <scope>NUCLEOTIDE SEQUENCE [LARGE SCALE GENOMIC DNA]</scope>
    <source>
        <strain evidence="3 4">JEL0888</strain>
    </source>
</reference>
<organism evidence="3 4">
    <name type="scientific">Polyrhizophydium stewartii</name>
    <dbReference type="NCBI Taxonomy" id="2732419"/>
    <lineage>
        <taxon>Eukaryota</taxon>
        <taxon>Fungi</taxon>
        <taxon>Fungi incertae sedis</taxon>
        <taxon>Chytridiomycota</taxon>
        <taxon>Chytridiomycota incertae sedis</taxon>
        <taxon>Chytridiomycetes</taxon>
        <taxon>Rhizophydiales</taxon>
        <taxon>Rhizophydiales incertae sedis</taxon>
        <taxon>Polyrhizophydium</taxon>
    </lineage>
</organism>
<protein>
    <recommendedName>
        <fullName evidence="5">Transmembrane protein</fullName>
    </recommendedName>
</protein>
<feature type="region of interest" description="Disordered" evidence="1">
    <location>
        <begin position="1"/>
        <end position="21"/>
    </location>
</feature>
<dbReference type="Proteomes" id="UP001527925">
    <property type="component" value="Unassembled WGS sequence"/>
</dbReference>
<evidence type="ECO:0008006" key="5">
    <source>
        <dbReference type="Google" id="ProtNLM"/>
    </source>
</evidence>
<evidence type="ECO:0000313" key="3">
    <source>
        <dbReference type="EMBL" id="KAL2919820.1"/>
    </source>
</evidence>
<feature type="transmembrane region" description="Helical" evidence="2">
    <location>
        <begin position="154"/>
        <end position="173"/>
    </location>
</feature>
<dbReference type="InterPro" id="IPR040410">
    <property type="entry name" value="UPF0658_Golgi"/>
</dbReference>
<feature type="transmembrane region" description="Helical" evidence="2">
    <location>
        <begin position="430"/>
        <end position="451"/>
    </location>
</feature>
<accession>A0ABR4NJV8</accession>
<gene>
    <name evidence="3" type="ORF">HK105_200737</name>
</gene>
<keyword evidence="2" id="KW-0472">Membrane</keyword>
<feature type="transmembrane region" description="Helical" evidence="2">
    <location>
        <begin position="363"/>
        <end position="390"/>
    </location>
</feature>
<dbReference type="PANTHER" id="PTHR34391:SF1">
    <property type="entry name" value="UPF0658 GOLGI APPARATUS MEMBRANE PROTEIN C1952.10C-RELATED"/>
    <property type="match status" value="1"/>
</dbReference>
<keyword evidence="2" id="KW-0812">Transmembrane</keyword>
<sequence>MDERNLQSSGRGRLKQPQTVKSLKPSKTVRVAREAISIAVAAIDSRGPASPASPTSPLIATGAAPKKSRFNWALYFVALQAVQTAVVLALQGLVIYRVVQFSFAALNELKNDPSLVVTYASIFIIANCAVLGMTFYAVSEYLQTDGLVQRSRNVAVTMLIPLINAILATFPVVNYQEIRQLISCAQSWTALTRDSSNTTAMSVQLYESFNFRTCAVPSSIALSGQWFSYTAKDGTTVSLPTLLNTDSAVASVDNAVKYLDDSGPLLWLEFSIMAAFLLMSLFFSNRVRRTFVWAHFHQHGASIKKRWILMRYQTMSFVLRFQIAMAIPTSAQIIVLFFYASAVGDVPKAFTPGASDVPWTPKMYVPVQVVSTLLAIVTMFAMTVVIPWILKGQRRHLFWPILIWLLVMLGSQCVFLRTVYLDSTFLNGRIWITEFLVAHILASMATIVLFWELRADMDHGLADVIQRSWGPERERMELL</sequence>